<keyword evidence="2" id="KW-1185">Reference proteome</keyword>
<dbReference type="AlphaFoldDB" id="A0A915INM8"/>
<protein>
    <recommendedName>
        <fullName evidence="1">F-box/LRR-repeat protein 15-like leucin rich repeat domain-containing protein</fullName>
    </recommendedName>
</protein>
<dbReference type="SUPFAM" id="SSF52047">
    <property type="entry name" value="RNI-like"/>
    <property type="match status" value="1"/>
</dbReference>
<evidence type="ECO:0000313" key="3">
    <source>
        <dbReference type="WBParaSite" id="nRc.2.0.1.t15038-RA"/>
    </source>
</evidence>
<dbReference type="GO" id="GO:0019005">
    <property type="term" value="C:SCF ubiquitin ligase complex"/>
    <property type="evidence" value="ECO:0007669"/>
    <property type="project" value="TreeGrafter"/>
</dbReference>
<dbReference type="InterPro" id="IPR032675">
    <property type="entry name" value="LRR_dom_sf"/>
</dbReference>
<dbReference type="WBParaSite" id="nRc.2.0.1.t15038-RA">
    <property type="protein sequence ID" value="nRc.2.0.1.t15038-RA"/>
    <property type="gene ID" value="nRc.2.0.1.g15038"/>
</dbReference>
<dbReference type="GO" id="GO:0031146">
    <property type="term" value="P:SCF-dependent proteasomal ubiquitin-dependent protein catabolic process"/>
    <property type="evidence" value="ECO:0007669"/>
    <property type="project" value="TreeGrafter"/>
</dbReference>
<name>A0A915INM8_ROMCU</name>
<dbReference type="OMA" id="EYLPHIT"/>
<evidence type="ECO:0000313" key="2">
    <source>
        <dbReference type="Proteomes" id="UP000887565"/>
    </source>
</evidence>
<sequence length="319" mass="36139">MLNTVGLYFSVTYKFNILISNIMKTLFNICLSFISKNMQILGDDLNCLPDQCKSLLFEWFVSHDYLNSDKIRSIMTEGKFVGNLKQLTFYLSDQITDDFLKTLSTKVNRNLSKISIIYCDKVGDRGVRAITEFQTRLVKLELKGLNSVTSFGIAGVVSDHLNVVDFSDCPNICSSGIVHMVNHNPNIQNMFLNNCKAIDDLGLYAIGAHLGKNLKSLELDFLADHLRDPQAAIAYLTERCPNIMQMSLCRYFSPFSASSHFFDLECTINSNELRELDLHGNFFTVLPRLPKNISSLRLSCTGNENVHDLVQRLKNMPHL</sequence>
<dbReference type="InterPro" id="IPR057207">
    <property type="entry name" value="FBXL15_LRR"/>
</dbReference>
<proteinExistence type="predicted"/>
<dbReference type="PANTHER" id="PTHR13318">
    <property type="entry name" value="PARTNER OF PAIRED, ISOFORM B-RELATED"/>
    <property type="match status" value="1"/>
</dbReference>
<reference evidence="3" key="1">
    <citation type="submission" date="2022-11" db="UniProtKB">
        <authorList>
            <consortium name="WormBaseParasite"/>
        </authorList>
    </citation>
    <scope>IDENTIFICATION</scope>
</reference>
<dbReference type="Proteomes" id="UP000887565">
    <property type="component" value="Unplaced"/>
</dbReference>
<accession>A0A915INM8</accession>
<dbReference type="Gene3D" id="3.80.10.10">
    <property type="entry name" value="Ribonuclease Inhibitor"/>
    <property type="match status" value="2"/>
</dbReference>
<evidence type="ECO:0000259" key="1">
    <source>
        <dbReference type="Pfam" id="PF25372"/>
    </source>
</evidence>
<feature type="domain" description="F-box/LRR-repeat protein 15-like leucin rich repeat" evidence="1">
    <location>
        <begin position="61"/>
        <end position="210"/>
    </location>
</feature>
<dbReference type="Pfam" id="PF25372">
    <property type="entry name" value="DUF7885"/>
    <property type="match status" value="1"/>
</dbReference>
<organism evidence="2 3">
    <name type="scientific">Romanomermis culicivorax</name>
    <name type="common">Nematode worm</name>
    <dbReference type="NCBI Taxonomy" id="13658"/>
    <lineage>
        <taxon>Eukaryota</taxon>
        <taxon>Metazoa</taxon>
        <taxon>Ecdysozoa</taxon>
        <taxon>Nematoda</taxon>
        <taxon>Enoplea</taxon>
        <taxon>Dorylaimia</taxon>
        <taxon>Mermithida</taxon>
        <taxon>Mermithoidea</taxon>
        <taxon>Mermithidae</taxon>
        <taxon>Romanomermis</taxon>
    </lineage>
</organism>